<accession>G0P0A2</accession>
<dbReference type="InterPro" id="IPR043504">
    <property type="entry name" value="Peptidase_S1_PA_chymotrypsin"/>
</dbReference>
<dbReference type="OrthoDB" id="7754674at2759"/>
<dbReference type="Proteomes" id="UP000008068">
    <property type="component" value="Unassembled WGS sequence"/>
</dbReference>
<dbReference type="InParanoid" id="G0P0A2"/>
<dbReference type="STRING" id="135651.G0P0A2"/>
<dbReference type="Pfam" id="PF00089">
    <property type="entry name" value="Trypsin"/>
    <property type="match status" value="1"/>
</dbReference>
<dbReference type="AlphaFoldDB" id="G0P0A2"/>
<organism evidence="3">
    <name type="scientific">Caenorhabditis brenneri</name>
    <name type="common">Nematode worm</name>
    <dbReference type="NCBI Taxonomy" id="135651"/>
    <lineage>
        <taxon>Eukaryota</taxon>
        <taxon>Metazoa</taxon>
        <taxon>Ecdysozoa</taxon>
        <taxon>Nematoda</taxon>
        <taxon>Chromadorea</taxon>
        <taxon>Rhabditida</taxon>
        <taxon>Rhabditina</taxon>
        <taxon>Rhabditomorpha</taxon>
        <taxon>Rhabditoidea</taxon>
        <taxon>Rhabditidae</taxon>
        <taxon>Peloderinae</taxon>
        <taxon>Caenorhabditis</taxon>
    </lineage>
</organism>
<dbReference type="GO" id="GO:0006508">
    <property type="term" value="P:proteolysis"/>
    <property type="evidence" value="ECO:0007669"/>
    <property type="project" value="InterPro"/>
</dbReference>
<dbReference type="PANTHER" id="PTHR22596:SF7">
    <property type="entry name" value="PEPTIDASE S1 DOMAIN-CONTAINING PROTEIN"/>
    <property type="match status" value="1"/>
</dbReference>
<sequence length="133" mass="14750">MILELDEDIRYSPFAQPVCTARDTSYNPSGLKIHMYTYGHNNTELNDNRGVGILRYGTMQIDKLDARGGPYFSVFDREGRVNMRAGDSGGGAISYEYGSRYVVGVVSHAINGITYFTSVGHHFEQICTHTGVC</sequence>
<dbReference type="InterPro" id="IPR001254">
    <property type="entry name" value="Trypsin_dom"/>
</dbReference>
<proteinExistence type="predicted"/>
<dbReference type="EMBL" id="GL379997">
    <property type="protein sequence ID" value="EGT41655.1"/>
    <property type="molecule type" value="Genomic_DNA"/>
</dbReference>
<feature type="domain" description="Peptidase S1" evidence="1">
    <location>
        <begin position="1"/>
        <end position="109"/>
    </location>
</feature>
<evidence type="ECO:0000313" key="2">
    <source>
        <dbReference type="EMBL" id="EGT41655.1"/>
    </source>
</evidence>
<dbReference type="GO" id="GO:0004252">
    <property type="term" value="F:serine-type endopeptidase activity"/>
    <property type="evidence" value="ECO:0007669"/>
    <property type="project" value="InterPro"/>
</dbReference>
<reference evidence="3" key="1">
    <citation type="submission" date="2011-07" db="EMBL/GenBank/DDBJ databases">
        <authorList>
            <consortium name="Caenorhabditis brenneri Sequencing and Analysis Consortium"/>
            <person name="Wilson R.K."/>
        </authorList>
    </citation>
    <scope>NUCLEOTIDE SEQUENCE [LARGE SCALE GENOMIC DNA]</scope>
    <source>
        <strain evidence="3">PB2801</strain>
    </source>
</reference>
<dbReference type="Gene3D" id="2.40.10.10">
    <property type="entry name" value="Trypsin-like serine proteases"/>
    <property type="match status" value="1"/>
</dbReference>
<evidence type="ECO:0000259" key="1">
    <source>
        <dbReference type="Pfam" id="PF00089"/>
    </source>
</evidence>
<protein>
    <recommendedName>
        <fullName evidence="1">Peptidase S1 domain-containing protein</fullName>
    </recommendedName>
</protein>
<gene>
    <name evidence="2" type="ORF">CAEBREN_24803</name>
</gene>
<dbReference type="InterPro" id="IPR009003">
    <property type="entry name" value="Peptidase_S1_PA"/>
</dbReference>
<dbReference type="SUPFAM" id="SSF50494">
    <property type="entry name" value="Trypsin-like serine proteases"/>
    <property type="match status" value="1"/>
</dbReference>
<evidence type="ECO:0000313" key="3">
    <source>
        <dbReference type="Proteomes" id="UP000008068"/>
    </source>
</evidence>
<dbReference type="PANTHER" id="PTHR22596">
    <property type="entry name" value="TRYPSIN-LIKE PROTEASE PROTEIN 6"/>
    <property type="match status" value="1"/>
</dbReference>
<name>G0P0A2_CAEBE</name>
<keyword evidence="3" id="KW-1185">Reference proteome</keyword>
<dbReference type="HOGENOM" id="CLU_1798143_0_0_1"/>